<protein>
    <submittedName>
        <fullName evidence="2">Uncharacterized protein</fullName>
    </submittedName>
</protein>
<proteinExistence type="predicted"/>
<name>A0AA48L7Z4_9TREE</name>
<evidence type="ECO:0000256" key="1">
    <source>
        <dbReference type="SAM" id="MobiDB-lite"/>
    </source>
</evidence>
<dbReference type="KEGG" id="ccac:CcaHIS019_0600980"/>
<evidence type="ECO:0000313" key="3">
    <source>
        <dbReference type="Proteomes" id="UP001233271"/>
    </source>
</evidence>
<reference evidence="2" key="1">
    <citation type="journal article" date="2023" name="BMC Genomics">
        <title>Chromosome-level genome assemblies of Cutaneotrichosporon spp. (Trichosporonales, Basidiomycota) reveal imbalanced evolution between nucleotide sequences and chromosome synteny.</title>
        <authorList>
            <person name="Kobayashi Y."/>
            <person name="Kayamori A."/>
            <person name="Aoki K."/>
            <person name="Shiwa Y."/>
            <person name="Matsutani M."/>
            <person name="Fujita N."/>
            <person name="Sugita T."/>
            <person name="Iwasaki W."/>
            <person name="Tanaka N."/>
            <person name="Takashima M."/>
        </authorList>
    </citation>
    <scope>NUCLEOTIDE SEQUENCE</scope>
    <source>
        <strain evidence="2">HIS019</strain>
    </source>
</reference>
<evidence type="ECO:0000313" key="2">
    <source>
        <dbReference type="EMBL" id="BEI93639.1"/>
    </source>
</evidence>
<accession>A0AA48L7Z4</accession>
<feature type="region of interest" description="Disordered" evidence="1">
    <location>
        <begin position="1"/>
        <end position="41"/>
    </location>
</feature>
<feature type="compositionally biased region" description="Pro residues" evidence="1">
    <location>
        <begin position="1"/>
        <end position="12"/>
    </location>
</feature>
<dbReference type="Proteomes" id="UP001233271">
    <property type="component" value="Chromosome 6"/>
</dbReference>
<keyword evidence="3" id="KW-1185">Reference proteome</keyword>
<gene>
    <name evidence="2" type="ORF">CcaverHIS019_0600980</name>
</gene>
<dbReference type="RefSeq" id="XP_060458904.1">
    <property type="nucleotide sequence ID" value="XM_060602518.1"/>
</dbReference>
<dbReference type="GeneID" id="85497509"/>
<dbReference type="EMBL" id="AP028217">
    <property type="protein sequence ID" value="BEI93639.1"/>
    <property type="molecule type" value="Genomic_DNA"/>
</dbReference>
<organism evidence="2 3">
    <name type="scientific">Cutaneotrichosporon cavernicola</name>
    <dbReference type="NCBI Taxonomy" id="279322"/>
    <lineage>
        <taxon>Eukaryota</taxon>
        <taxon>Fungi</taxon>
        <taxon>Dikarya</taxon>
        <taxon>Basidiomycota</taxon>
        <taxon>Agaricomycotina</taxon>
        <taxon>Tremellomycetes</taxon>
        <taxon>Trichosporonales</taxon>
        <taxon>Trichosporonaceae</taxon>
        <taxon>Cutaneotrichosporon</taxon>
    </lineage>
</organism>
<sequence>MSQPPAPTPASTPGPSAATFKRSPERAYTGPSEHAGLGPRAGASAAEAERYFAKLPEATQPIMPRTARALGIGSWIVGGFACGYMILFADYGPHEHVFSPIRRMFHKYTAEMFTLSKSERGMLGLEDATVTPTQASQPALTAGSARVAPPPTQAPEAKLMEEVKAQHGRSWWKLW</sequence>
<dbReference type="AlphaFoldDB" id="A0AA48L7Z4"/>